<comment type="caution">
    <text evidence="1">The sequence shown here is derived from an EMBL/GenBank/DDBJ whole genome shotgun (WGS) entry which is preliminary data.</text>
</comment>
<accession>A0ACB9TM41</accession>
<dbReference type="Proteomes" id="UP001056778">
    <property type="component" value="Chromosome 2"/>
</dbReference>
<sequence length="1401" mass="161199">MIEKVNVLESTMSKENEDGIDRSNTIILNIDDTEMIRLDVICRLCASQSDRIIAIYSEEGVTHELAVKMNTYLPVKVSQDDTLPLQCCWNCASTVLAWHELVVGSVEADRRLRELQVITSKAIAEVVERDESKIQPTTEFEPESTAASLSVFYETAPTTSIGEDQEEMKSSKLEKSNLRMPEDLKENFPEIIENVNAVSKLISSEDECNVQNKKQVNQTLKKLSKKRPAKKVNEPSESKGSVIKEEKNISSECIVKDDNLEPYHFACQYCSYVFVNEEDILEHVKEKHPDELDVMASDPLLLSGDKKEKRKHTKIDQDAVNAAKIVVDGRVYYNCNVCGKSLHSPYTYMWHMRIHTGERPYVCDLCGKQFRVSQGLVRHLRETHEGIKNFPCDLCGRMFATRRNVEEHRRIHTNERPYICDLCGKAFKQKASLFVHNRSHSDYFPYRCSYCSQGFRTRPPLLLHVTRHTGEKPYPCDICGRCFRIKYFKMTKYDSKLYDFAVNLFKIDAIKFGNFQTKVGMWTPVYCDLRMLVSYPKLLEDLVDIMHKKIENVSFDIICGVPYTALPIATVLSIKTGYPMVMRRKEAKSYGTKKLIEGNYKQGDKCIIIEDVITSGSSVLETAKDLRNEGIIITDVVVVLNREQGGEDILQQDAVKTHELFTMSQLVEILENEGCIEKSIRNKVAQYLAQNQVQLNQPKMLNRLKLTYNDRINYTSNLITKELLKTIIEKQTNLCVAADLTQTSSILKLAEEVGPHVCLFKLHTDIVEDFNEDFIQSLKKLASKHQFLLFEDRKFADIGKTVEFQFNSGKFRISSWANAVTAHSVMGKGTLDAIKQSSNPVRCGVFLLAQSSTAGIISEEYTKATIEMGKEYNDLVIGFVAQNPLFVDSPGYLQLTPGVQLEADTDNLDQQYNSPEHVIIEKGGDIAVVGRGITKVEEPASAAEQYKHLLWDAYMKRTHIEYCYRRNGSDKSDDEWVAEEARYLIINDEDPEERNKFLKSDGSDDDKESSKEVDSQCDSNESRNRRRKADITYKIFCEICNKGYTRRSDMERHCRLKHEGTNNNHEELKIITKSTDDKQEGLSSCMYCEEKFKRRIELKMHVKAKHGISRLRRRYNEINAEYFCDICSKGFTRKYDMKKHRQRQHPNAALGEETEKDKKLINLKKLKVFGPDNKTYYKCDICKKVMKHAYDMLRHQTTHSKVYIFVCHICAKRFPSSSGLRRHVDQHHYGVKKFSCEICGKNFAANATREEHMNIHTNYRPFVCDICGKAFKQKGSLRSHQLFHTNDFKFSCNFCTKKFRRAYELKTHTWTHTGHRPHQCHLCTSTFRLGQDLKRHLRVHDKLGECACSECGATFSQQKYLNNHKRSHKSCFKDTNTLVDSNTAAKILVQDNLKVISIFTS</sequence>
<proteinExistence type="predicted"/>
<keyword evidence="2" id="KW-1185">Reference proteome</keyword>
<reference evidence="1" key="1">
    <citation type="submission" date="2022-04" db="EMBL/GenBank/DDBJ databases">
        <title>Chromosome-scale genome assembly of Holotrichia oblita Faldermann.</title>
        <authorList>
            <person name="Rongchong L."/>
        </authorList>
    </citation>
    <scope>NUCLEOTIDE SEQUENCE</scope>
    <source>
        <strain evidence="1">81SQS9</strain>
    </source>
</reference>
<protein>
    <submittedName>
        <fullName evidence="1">Orotate phosphoribosyltransferase</fullName>
    </submittedName>
</protein>
<evidence type="ECO:0000313" key="1">
    <source>
        <dbReference type="EMBL" id="KAI4467881.1"/>
    </source>
</evidence>
<dbReference type="EMBL" id="CM043016">
    <property type="protein sequence ID" value="KAI4467881.1"/>
    <property type="molecule type" value="Genomic_DNA"/>
</dbReference>
<organism evidence="1 2">
    <name type="scientific">Holotrichia oblita</name>
    <name type="common">Chafer beetle</name>
    <dbReference type="NCBI Taxonomy" id="644536"/>
    <lineage>
        <taxon>Eukaryota</taxon>
        <taxon>Metazoa</taxon>
        <taxon>Ecdysozoa</taxon>
        <taxon>Arthropoda</taxon>
        <taxon>Hexapoda</taxon>
        <taxon>Insecta</taxon>
        <taxon>Pterygota</taxon>
        <taxon>Neoptera</taxon>
        <taxon>Endopterygota</taxon>
        <taxon>Coleoptera</taxon>
        <taxon>Polyphaga</taxon>
        <taxon>Scarabaeiformia</taxon>
        <taxon>Scarabaeidae</taxon>
        <taxon>Melolonthinae</taxon>
        <taxon>Holotrichia</taxon>
    </lineage>
</organism>
<name>A0ACB9TM41_HOLOL</name>
<keyword evidence="1" id="KW-0808">Transferase</keyword>
<gene>
    <name evidence="1" type="ORF">MML48_2g00004222</name>
</gene>
<keyword evidence="1" id="KW-0328">Glycosyltransferase</keyword>
<evidence type="ECO:0000313" key="2">
    <source>
        <dbReference type="Proteomes" id="UP001056778"/>
    </source>
</evidence>